<reference evidence="3 4" key="1">
    <citation type="submission" date="2020-01" db="EMBL/GenBank/DDBJ databases">
        <title>Herbidospora sp. NEAU-GS84 nov., a novel actinomycete isolated from soil.</title>
        <authorList>
            <person name="Han L."/>
        </authorList>
    </citation>
    <scope>NUCLEOTIDE SEQUENCE [LARGE SCALE GENOMIC DNA]</scope>
    <source>
        <strain evidence="3 4">NEAU-GS84</strain>
    </source>
</reference>
<feature type="compositionally biased region" description="Acidic residues" evidence="1">
    <location>
        <begin position="438"/>
        <end position="449"/>
    </location>
</feature>
<feature type="compositionally biased region" description="Low complexity" evidence="1">
    <location>
        <begin position="220"/>
        <end position="229"/>
    </location>
</feature>
<feature type="compositionally biased region" description="Basic and acidic residues" evidence="1">
    <location>
        <begin position="309"/>
        <end position="325"/>
    </location>
</feature>
<dbReference type="EMBL" id="WXEW01000019">
    <property type="protein sequence ID" value="NAS27493.1"/>
    <property type="molecule type" value="Genomic_DNA"/>
</dbReference>
<gene>
    <name evidence="3" type="ORF">GT755_38230</name>
</gene>
<dbReference type="Proteomes" id="UP000479526">
    <property type="component" value="Unassembled WGS sequence"/>
</dbReference>
<protein>
    <submittedName>
        <fullName evidence="3">Uncharacterized protein</fullName>
    </submittedName>
</protein>
<name>A0A7C9NCR5_9ACTN</name>
<evidence type="ECO:0000313" key="3">
    <source>
        <dbReference type="EMBL" id="NAS27493.1"/>
    </source>
</evidence>
<keyword evidence="2" id="KW-0472">Membrane</keyword>
<keyword evidence="2" id="KW-1133">Transmembrane helix</keyword>
<evidence type="ECO:0000313" key="4">
    <source>
        <dbReference type="Proteomes" id="UP000479526"/>
    </source>
</evidence>
<evidence type="ECO:0000256" key="1">
    <source>
        <dbReference type="SAM" id="MobiDB-lite"/>
    </source>
</evidence>
<feature type="compositionally biased region" description="Low complexity" evidence="1">
    <location>
        <begin position="332"/>
        <end position="344"/>
    </location>
</feature>
<proteinExistence type="predicted"/>
<feature type="compositionally biased region" description="Pro residues" evidence="1">
    <location>
        <begin position="206"/>
        <end position="219"/>
    </location>
</feature>
<organism evidence="3 4">
    <name type="scientific">Herbidospora solisilvae</name>
    <dbReference type="NCBI Taxonomy" id="2696284"/>
    <lineage>
        <taxon>Bacteria</taxon>
        <taxon>Bacillati</taxon>
        <taxon>Actinomycetota</taxon>
        <taxon>Actinomycetes</taxon>
        <taxon>Streptosporangiales</taxon>
        <taxon>Streptosporangiaceae</taxon>
        <taxon>Herbidospora</taxon>
    </lineage>
</organism>
<comment type="caution">
    <text evidence="3">The sequence shown here is derived from an EMBL/GenBank/DDBJ whole genome shotgun (WGS) entry which is preliminary data.</text>
</comment>
<sequence length="508" mass="52610">MILVSAALVLAAIVLLIAGVVLGMAFLVMWSIVISVLSAVCLLIGALLRRHELFPAGGRAAVEAHQAAVAPQMAPHMAPQMAHAGMPVYGAPPVMAPAAPVPPTAPPTYPPHPTVTAPVPVPGLGPDSIVLVIPGRKRFHRSGCRQLVGRETEELTVEEAREEGFTPCTTCVVDAAADDTWATTVQEARVEPADTPGRAGSVPPAASTPPVVPVVPPAAPSLESSESTAVFRAEPPSAGWPEPVPSDRSETPRPAASSGWPEPVRPAEPVARKESPARGNPYAKADSAARAKTEKEPEAASPVPAFEAAKPDDDRPEPVKPEAVKSEAGTPKAADAAKPVADEPVGAEAETASEAVKPKAEKPEAASETAKLKPVKPEAVPEAAKVEADEPEASAPSAKERSEAADGPVKPAITIPEASSSWNAFSRPAAPPTAAKEEAEEEEAGEDRDGDTVERKLPPPMVKVMEGTRRYHTPDCPLIKGDDDGIETMSQPAAEEAGLTPCTVCDKA</sequence>
<accession>A0A7C9NCR5</accession>
<keyword evidence="4" id="KW-1185">Reference proteome</keyword>
<feature type="region of interest" description="Disordered" evidence="1">
    <location>
        <begin position="188"/>
        <end position="486"/>
    </location>
</feature>
<dbReference type="RefSeq" id="WP_161484418.1">
    <property type="nucleotide sequence ID" value="NZ_WXEW01000019.1"/>
</dbReference>
<feature type="transmembrane region" description="Helical" evidence="2">
    <location>
        <begin position="28"/>
        <end position="48"/>
    </location>
</feature>
<keyword evidence="2" id="KW-0812">Transmembrane</keyword>
<feature type="compositionally biased region" description="Basic and acidic residues" evidence="1">
    <location>
        <begin position="356"/>
        <end position="365"/>
    </location>
</feature>
<evidence type="ECO:0000256" key="2">
    <source>
        <dbReference type="SAM" id="Phobius"/>
    </source>
</evidence>
<feature type="compositionally biased region" description="Basic and acidic residues" evidence="1">
    <location>
        <begin position="287"/>
        <end position="298"/>
    </location>
</feature>
<dbReference type="AlphaFoldDB" id="A0A7C9NCR5"/>